<dbReference type="AlphaFoldDB" id="A0A8S3QDL5"/>
<feature type="transmembrane region" description="Helical" evidence="2">
    <location>
        <begin position="128"/>
        <end position="148"/>
    </location>
</feature>
<dbReference type="Gene3D" id="3.30.740.10">
    <property type="entry name" value="Protein Inhibitor Of Neuronal Nitric Oxide Synthase"/>
    <property type="match status" value="1"/>
</dbReference>
<accession>A0A8S3QDL5</accession>
<feature type="transmembrane region" description="Helical" evidence="2">
    <location>
        <begin position="160"/>
        <end position="180"/>
    </location>
</feature>
<dbReference type="InterPro" id="IPR037177">
    <property type="entry name" value="DLC_sf"/>
</dbReference>
<dbReference type="GO" id="GO:0007017">
    <property type="term" value="P:microtubule-based process"/>
    <property type="evidence" value="ECO:0007669"/>
    <property type="project" value="InterPro"/>
</dbReference>
<keyword evidence="2" id="KW-0812">Transmembrane</keyword>
<dbReference type="PANTHER" id="PTHR13146:SF0">
    <property type="entry name" value="SOLUTE CARRIER FAMILY 35 MEMBER F6"/>
    <property type="match status" value="1"/>
</dbReference>
<comment type="caution">
    <text evidence="4">The sequence shown here is derived from an EMBL/GenBank/DDBJ whole genome shotgun (WGS) entry which is preliminary data.</text>
</comment>
<dbReference type="GO" id="GO:0030286">
    <property type="term" value="C:dynein complex"/>
    <property type="evidence" value="ECO:0007669"/>
    <property type="project" value="InterPro"/>
</dbReference>
<dbReference type="SMART" id="SM01375">
    <property type="entry name" value="Dynein_light"/>
    <property type="match status" value="1"/>
</dbReference>
<evidence type="ECO:0000259" key="3">
    <source>
        <dbReference type="SMART" id="SM00110"/>
    </source>
</evidence>
<dbReference type="Pfam" id="PF01221">
    <property type="entry name" value="Dynein_light"/>
    <property type="match status" value="1"/>
</dbReference>
<dbReference type="InterPro" id="IPR001372">
    <property type="entry name" value="Dynein_light_chain_typ-1/2"/>
</dbReference>
<keyword evidence="2" id="KW-1133">Transmembrane helix</keyword>
<dbReference type="InterPro" id="IPR008983">
    <property type="entry name" value="Tumour_necrosis_fac-like_dom"/>
</dbReference>
<dbReference type="SUPFAM" id="SSF49842">
    <property type="entry name" value="TNF-like"/>
    <property type="match status" value="1"/>
</dbReference>
<dbReference type="SUPFAM" id="SSF54648">
    <property type="entry name" value="DLC"/>
    <property type="match status" value="1"/>
</dbReference>
<reference evidence="4" key="1">
    <citation type="submission" date="2021-03" db="EMBL/GenBank/DDBJ databases">
        <authorList>
            <person name="Bekaert M."/>
        </authorList>
    </citation>
    <scope>NUCLEOTIDE SEQUENCE</scope>
</reference>
<dbReference type="GO" id="GO:0016020">
    <property type="term" value="C:membrane"/>
    <property type="evidence" value="ECO:0007669"/>
    <property type="project" value="TreeGrafter"/>
</dbReference>
<gene>
    <name evidence="4" type="ORF">MEDL_7795</name>
</gene>
<feature type="transmembrane region" description="Helical" evidence="2">
    <location>
        <begin position="192"/>
        <end position="209"/>
    </location>
</feature>
<dbReference type="EMBL" id="CAJPWZ010000425">
    <property type="protein sequence ID" value="CAG2192640.1"/>
    <property type="molecule type" value="Genomic_DNA"/>
</dbReference>
<dbReference type="InterPro" id="IPR001073">
    <property type="entry name" value="C1q_dom"/>
</dbReference>
<sequence>MSYFVEIKAVDMSRAMQRRTLQFTREAFDRYTSRKDMADHIKDELDDTYGGRYHCIVGTSFGFSITSEKNHIVFYARLSSSIYLNIYSVVKFDEVVINVGNHYNSGDGIFVAPITGVDQFSWMTLTDVVIDTLGIGILAAGTILVTRLTVCKVDKDDHVWIQTAGAGNIFSIAFFNFAGISVTREISATTRMVLDSVRTIIIWVAALALDWQKFIPLQILGFVVLIIGMMLYNDICVQFIKRSIMTRVLRRPLPPDEDQERLIPEDNANRRGGNIQEEPQPGPSNAAI</sequence>
<dbReference type="SMART" id="SM00110">
    <property type="entry name" value="C1Q"/>
    <property type="match status" value="1"/>
</dbReference>
<name>A0A8S3QDL5_MYTED</name>
<dbReference type="OrthoDB" id="29773at2759"/>
<dbReference type="Proteomes" id="UP000683360">
    <property type="component" value="Unassembled WGS sequence"/>
</dbReference>
<organism evidence="4 5">
    <name type="scientific">Mytilus edulis</name>
    <name type="common">Blue mussel</name>
    <dbReference type="NCBI Taxonomy" id="6550"/>
    <lineage>
        <taxon>Eukaryota</taxon>
        <taxon>Metazoa</taxon>
        <taxon>Spiralia</taxon>
        <taxon>Lophotrochozoa</taxon>
        <taxon>Mollusca</taxon>
        <taxon>Bivalvia</taxon>
        <taxon>Autobranchia</taxon>
        <taxon>Pteriomorphia</taxon>
        <taxon>Mytilida</taxon>
        <taxon>Mytiloidea</taxon>
        <taxon>Mytilidae</taxon>
        <taxon>Mytilinae</taxon>
        <taxon>Mytilus</taxon>
    </lineage>
</organism>
<evidence type="ECO:0000313" key="5">
    <source>
        <dbReference type="Proteomes" id="UP000683360"/>
    </source>
</evidence>
<proteinExistence type="predicted"/>
<dbReference type="PANTHER" id="PTHR13146">
    <property type="match status" value="1"/>
</dbReference>
<keyword evidence="2" id="KW-0472">Membrane</keyword>
<evidence type="ECO:0000256" key="2">
    <source>
        <dbReference type="SAM" id="Phobius"/>
    </source>
</evidence>
<protein>
    <recommendedName>
        <fullName evidence="3">C1q domain-containing protein</fullName>
    </recommendedName>
</protein>
<evidence type="ECO:0000256" key="1">
    <source>
        <dbReference type="SAM" id="MobiDB-lite"/>
    </source>
</evidence>
<keyword evidence="5" id="KW-1185">Reference proteome</keyword>
<evidence type="ECO:0000313" key="4">
    <source>
        <dbReference type="EMBL" id="CAG2192640.1"/>
    </source>
</evidence>
<feature type="region of interest" description="Disordered" evidence="1">
    <location>
        <begin position="255"/>
        <end position="288"/>
    </location>
</feature>
<feature type="transmembrane region" description="Helical" evidence="2">
    <location>
        <begin position="215"/>
        <end position="240"/>
    </location>
</feature>
<feature type="compositionally biased region" description="Basic and acidic residues" evidence="1">
    <location>
        <begin position="260"/>
        <end position="269"/>
    </location>
</feature>
<feature type="domain" description="C1q" evidence="3">
    <location>
        <begin position="65"/>
        <end position="183"/>
    </location>
</feature>